<feature type="region of interest" description="Disordered" evidence="3">
    <location>
        <begin position="279"/>
        <end position="305"/>
    </location>
</feature>
<dbReference type="PANTHER" id="PTHR46044:SF14">
    <property type="entry name" value="ARYLACETONITRILASE"/>
    <property type="match status" value="1"/>
</dbReference>
<evidence type="ECO:0000259" key="4">
    <source>
        <dbReference type="PROSITE" id="PS50263"/>
    </source>
</evidence>
<dbReference type="RefSeq" id="WP_378598295.1">
    <property type="nucleotide sequence ID" value="NZ_JBHSQN010000001.1"/>
</dbReference>
<evidence type="ECO:0000256" key="2">
    <source>
        <dbReference type="ARBA" id="ARBA00022801"/>
    </source>
</evidence>
<comment type="caution">
    <text evidence="5">The sequence shown here is derived from an EMBL/GenBank/DDBJ whole genome shotgun (WGS) entry which is preliminary data.</text>
</comment>
<keyword evidence="2 5" id="KW-0378">Hydrolase</keyword>
<dbReference type="InterPro" id="IPR044149">
    <property type="entry name" value="Nitrilases_CHs"/>
</dbReference>
<protein>
    <submittedName>
        <fullName evidence="5">Nitrilase-related carbon-nitrogen hydrolase</fullName>
    </submittedName>
</protein>
<dbReference type="InterPro" id="IPR036526">
    <property type="entry name" value="C-N_Hydrolase_sf"/>
</dbReference>
<gene>
    <name evidence="5" type="ORF">ACFP3H_01305</name>
</gene>
<evidence type="ECO:0000256" key="1">
    <source>
        <dbReference type="ARBA" id="ARBA00008129"/>
    </source>
</evidence>
<dbReference type="Gene3D" id="3.60.110.10">
    <property type="entry name" value="Carbon-nitrogen hydrolase"/>
    <property type="match status" value="1"/>
</dbReference>
<dbReference type="Proteomes" id="UP001596223">
    <property type="component" value="Unassembled WGS sequence"/>
</dbReference>
<feature type="compositionally biased region" description="Basic and acidic residues" evidence="3">
    <location>
        <begin position="291"/>
        <end position="305"/>
    </location>
</feature>
<dbReference type="EMBL" id="JBHSQN010000001">
    <property type="protein sequence ID" value="MFC6009680.1"/>
    <property type="molecule type" value="Genomic_DNA"/>
</dbReference>
<keyword evidence="6" id="KW-1185">Reference proteome</keyword>
<sequence length="305" mass="32495">MRLVRVAAVQAEPKWLDLPAGVEQVIGYVDRAADGGAALVAFPETFLPGFPWGMWVNSVDWGGDFLARYLANALTADGPELRAVAYAARRKGIHVSIGFAERAGDAVFMSQALIDADGAIEIARKSEPTGLERTVFSTSDGGLLVRDTEFGRVGVLGGADHLRADLRARMHERREQIHVASWPGFTVNYGADQDQSRDLDAAAAVRYAMDGNTFVIAPVAVVPVTGWEVVDARTPDRRLLRGGGGVSRIFSPGGVELATPLGEGQAGLLFADLEMSGLPRPAAPAKSTPPDSRRDSPRPEVVEPA</sequence>
<dbReference type="PROSITE" id="PS50263">
    <property type="entry name" value="CN_HYDROLASE"/>
    <property type="match status" value="1"/>
</dbReference>
<proteinExistence type="inferred from homology"/>
<evidence type="ECO:0000313" key="5">
    <source>
        <dbReference type="EMBL" id="MFC6009680.1"/>
    </source>
</evidence>
<dbReference type="Pfam" id="PF00795">
    <property type="entry name" value="CN_hydrolase"/>
    <property type="match status" value="1"/>
</dbReference>
<comment type="similarity">
    <text evidence="1">Belongs to the carbon-nitrogen hydrolase superfamily. Nitrilase family.</text>
</comment>
<name>A0ABW1JKE1_9NOCA</name>
<evidence type="ECO:0000256" key="3">
    <source>
        <dbReference type="SAM" id="MobiDB-lite"/>
    </source>
</evidence>
<dbReference type="GO" id="GO:0016787">
    <property type="term" value="F:hydrolase activity"/>
    <property type="evidence" value="ECO:0007669"/>
    <property type="project" value="UniProtKB-KW"/>
</dbReference>
<evidence type="ECO:0000313" key="6">
    <source>
        <dbReference type="Proteomes" id="UP001596223"/>
    </source>
</evidence>
<organism evidence="5 6">
    <name type="scientific">Nocardia lasii</name>
    <dbReference type="NCBI Taxonomy" id="1616107"/>
    <lineage>
        <taxon>Bacteria</taxon>
        <taxon>Bacillati</taxon>
        <taxon>Actinomycetota</taxon>
        <taxon>Actinomycetes</taxon>
        <taxon>Mycobacteriales</taxon>
        <taxon>Nocardiaceae</taxon>
        <taxon>Nocardia</taxon>
    </lineage>
</organism>
<dbReference type="PANTHER" id="PTHR46044">
    <property type="entry name" value="NITRILASE"/>
    <property type="match status" value="1"/>
</dbReference>
<feature type="domain" description="CN hydrolase" evidence="4">
    <location>
        <begin position="4"/>
        <end position="275"/>
    </location>
</feature>
<reference evidence="6" key="1">
    <citation type="journal article" date="2019" name="Int. J. Syst. Evol. Microbiol.">
        <title>The Global Catalogue of Microorganisms (GCM) 10K type strain sequencing project: providing services to taxonomists for standard genome sequencing and annotation.</title>
        <authorList>
            <consortium name="The Broad Institute Genomics Platform"/>
            <consortium name="The Broad Institute Genome Sequencing Center for Infectious Disease"/>
            <person name="Wu L."/>
            <person name="Ma J."/>
        </authorList>
    </citation>
    <scope>NUCLEOTIDE SEQUENCE [LARGE SCALE GENOMIC DNA]</scope>
    <source>
        <strain evidence="6">CCUG 36956</strain>
    </source>
</reference>
<dbReference type="InterPro" id="IPR003010">
    <property type="entry name" value="C-N_Hydrolase"/>
</dbReference>
<dbReference type="SUPFAM" id="SSF56317">
    <property type="entry name" value="Carbon-nitrogen hydrolase"/>
    <property type="match status" value="1"/>
</dbReference>
<accession>A0ABW1JKE1</accession>